<dbReference type="AlphaFoldDB" id="A0A0E9N4L5"/>
<dbReference type="EMBL" id="BBWV01000003">
    <property type="protein sequence ID" value="GAO44310.1"/>
    <property type="molecule type" value="Genomic_DNA"/>
</dbReference>
<dbReference type="Proteomes" id="UP000033121">
    <property type="component" value="Unassembled WGS sequence"/>
</dbReference>
<reference evidence="1 2" key="1">
    <citation type="submission" date="2015-04" db="EMBL/GenBank/DDBJ databases">
        <title>Whole genome shotgun sequence of Flavihumibacter petaseus NBRC 106054.</title>
        <authorList>
            <person name="Miyazawa S."/>
            <person name="Hosoyama A."/>
            <person name="Hashimoto M."/>
            <person name="Noguchi M."/>
            <person name="Tsuchikane K."/>
            <person name="Ohji S."/>
            <person name="Yamazoe A."/>
            <person name="Ichikawa N."/>
            <person name="Kimura A."/>
            <person name="Fujita N."/>
        </authorList>
    </citation>
    <scope>NUCLEOTIDE SEQUENCE [LARGE SCALE GENOMIC DNA]</scope>
    <source>
        <strain evidence="1 2">NBRC 106054</strain>
    </source>
</reference>
<evidence type="ECO:0000313" key="1">
    <source>
        <dbReference type="EMBL" id="GAO44310.1"/>
    </source>
</evidence>
<dbReference type="InterPro" id="IPR011047">
    <property type="entry name" value="Quinoprotein_ADH-like_sf"/>
</dbReference>
<sequence length="430" mass="47245">MLAEEDKKWLQLEGFYFGEDHDSIGFKVLEMNTGNADRIARVKVYSLDDSFDKSVYADVVQPRMEKDIVRNSYGGSGFDDFYNFVPMDDGGFIIAGVTESTDDDLTGLNFNDRGYISSNWILRTDKDGKILWQKTFRDNSKAIAFLLPCIYRKDNGNILVHGCEGNIQKILEFTIDGQLVAGYPAPSIRFFNTDVFSEGNNTYTGIGQKAYGGGKYVCKLTGEGDSVWAIEILDMSIILDLAAAPDGYVAIGYRTDYTGLTLVKVSRDGKLLWHRTLPGAYAGTSIEYLPDGTFLLAGGFERNGSVWYAKANSEGQIIWMKTLPPNSGSCIAMTHCSDGNFLMTGRVTGPVTPNSSARGGEDVFVLKLNADGDILWARNLGTNASDIGFRILETKPGKYAVLATTQGNGNEVINPFSDSSSDGWLYQFSE</sequence>
<gene>
    <name evidence="1" type="ORF">FPE01S_03_03480</name>
</gene>
<accession>A0A0E9N4L5</accession>
<comment type="caution">
    <text evidence="1">The sequence shown here is derived from an EMBL/GenBank/DDBJ whole genome shotgun (WGS) entry which is preliminary data.</text>
</comment>
<proteinExistence type="predicted"/>
<evidence type="ECO:0008006" key="3">
    <source>
        <dbReference type="Google" id="ProtNLM"/>
    </source>
</evidence>
<dbReference type="SUPFAM" id="SSF50998">
    <property type="entry name" value="Quinoprotein alcohol dehydrogenase-like"/>
    <property type="match status" value="1"/>
</dbReference>
<dbReference type="PANTHER" id="PTHR42754:SF1">
    <property type="entry name" value="LIPOPROTEIN"/>
    <property type="match status" value="1"/>
</dbReference>
<dbReference type="STRING" id="1220578.FPE01S_03_03480"/>
<name>A0A0E9N4L5_9BACT</name>
<protein>
    <recommendedName>
        <fullName evidence="3">Bulb-type lectin domain-containing protein</fullName>
    </recommendedName>
</protein>
<evidence type="ECO:0000313" key="2">
    <source>
        <dbReference type="Proteomes" id="UP000033121"/>
    </source>
</evidence>
<dbReference type="PANTHER" id="PTHR42754">
    <property type="entry name" value="ENDOGLUCANASE"/>
    <property type="match status" value="1"/>
</dbReference>
<dbReference type="Gene3D" id="2.80.10.50">
    <property type="match status" value="1"/>
</dbReference>
<keyword evidence="2" id="KW-1185">Reference proteome</keyword>
<organism evidence="1 2">
    <name type="scientific">Flavihumibacter petaseus NBRC 106054</name>
    <dbReference type="NCBI Taxonomy" id="1220578"/>
    <lineage>
        <taxon>Bacteria</taxon>
        <taxon>Pseudomonadati</taxon>
        <taxon>Bacteroidota</taxon>
        <taxon>Chitinophagia</taxon>
        <taxon>Chitinophagales</taxon>
        <taxon>Chitinophagaceae</taxon>
        <taxon>Flavihumibacter</taxon>
    </lineage>
</organism>